<reference evidence="2 3" key="1">
    <citation type="journal article" date="2014" name="Int. J. Syst. Evol. Microbiol.">
        <title>Bradyrhizobium ottawaense sp. nov., a symbiotic nitrogen fixing bacterium from root nodules of soybeans in Canada.</title>
        <authorList>
            <person name="Yu X."/>
            <person name="Cloutier S."/>
            <person name="Tambong J.T."/>
            <person name="Bromfield E.S."/>
        </authorList>
    </citation>
    <scope>NUCLEOTIDE SEQUENCE [LARGE SCALE GENOMIC DNA]</scope>
    <source>
        <strain evidence="2 3">OO99</strain>
    </source>
</reference>
<proteinExistence type="predicted"/>
<accession>A0A2U8P5K7</accession>
<feature type="domain" description="DUF6894" evidence="1">
    <location>
        <begin position="2"/>
        <end position="59"/>
    </location>
</feature>
<dbReference type="Proteomes" id="UP000215703">
    <property type="component" value="Chromosome"/>
</dbReference>
<dbReference type="Pfam" id="PF21834">
    <property type="entry name" value="DUF6894"/>
    <property type="match status" value="1"/>
</dbReference>
<reference evidence="2 3" key="2">
    <citation type="journal article" date="2017" name="Syst. Appl. Microbiol.">
        <title>Soybeans inoculated with root zone soils of Canadian native legumes harbour diverse and novel Bradyrhizobium spp. that possess agricultural potential.</title>
        <authorList>
            <person name="Bromfield E.S.P."/>
            <person name="Cloutier S."/>
            <person name="Tambong J.T."/>
            <person name="Tran Thi T.V."/>
        </authorList>
    </citation>
    <scope>NUCLEOTIDE SEQUENCE [LARGE SCALE GENOMIC DNA]</scope>
    <source>
        <strain evidence="2 3">OO99</strain>
    </source>
</reference>
<evidence type="ECO:0000313" key="3">
    <source>
        <dbReference type="Proteomes" id="UP000215703"/>
    </source>
</evidence>
<protein>
    <recommendedName>
        <fullName evidence="1">DUF6894 domain-containing protein</fullName>
    </recommendedName>
</protein>
<dbReference type="RefSeq" id="WP_095425370.1">
    <property type="nucleotide sequence ID" value="NZ_CP029425.2"/>
</dbReference>
<dbReference type="AlphaFoldDB" id="A0A2U8P5K7"/>
<dbReference type="InterPro" id="IPR054189">
    <property type="entry name" value="DUF6894"/>
</dbReference>
<sequence length="75" mass="8492">MRYFFDIRDDSYSADDDAGEYLPDIDAARREAVRIATQIAGDIFLAKGSEVRVVVRGELKPLFEITVKLKTKDLP</sequence>
<dbReference type="EMBL" id="CP029425">
    <property type="protein sequence ID" value="AWL93011.1"/>
    <property type="molecule type" value="Genomic_DNA"/>
</dbReference>
<dbReference type="KEGG" id="bot:CIT37_12935"/>
<evidence type="ECO:0000313" key="2">
    <source>
        <dbReference type="EMBL" id="AWL93011.1"/>
    </source>
</evidence>
<organism evidence="2 3">
    <name type="scientific">Bradyrhizobium ottawaense</name>
    <dbReference type="NCBI Taxonomy" id="931866"/>
    <lineage>
        <taxon>Bacteria</taxon>
        <taxon>Pseudomonadati</taxon>
        <taxon>Pseudomonadota</taxon>
        <taxon>Alphaproteobacteria</taxon>
        <taxon>Hyphomicrobiales</taxon>
        <taxon>Nitrobacteraceae</taxon>
        <taxon>Bradyrhizobium</taxon>
    </lineage>
</organism>
<evidence type="ECO:0000259" key="1">
    <source>
        <dbReference type="Pfam" id="PF21834"/>
    </source>
</evidence>
<dbReference type="GeneID" id="92963538"/>
<gene>
    <name evidence="2" type="ORF">CIT37_12935</name>
</gene>
<name>A0A2U8P5K7_9BRAD</name>